<dbReference type="AlphaFoldDB" id="A0A743Z7S6"/>
<dbReference type="InterPro" id="IPR050879">
    <property type="entry name" value="Acyltransferase_3"/>
</dbReference>
<evidence type="ECO:0000259" key="2">
    <source>
        <dbReference type="Pfam" id="PF01757"/>
    </source>
</evidence>
<dbReference type="InterPro" id="IPR002656">
    <property type="entry name" value="Acyl_transf_3_dom"/>
</dbReference>
<sequence length="348" mass="39906">MNIRNDLHGLTIFRFVAAFYVFLFHCNLRYKADVSDWLQSIINNGAIGMSFFFVLSGFVMAWASRNGIKDNYYRSRIARIFPAYLIMGLITAPFLFEYNTTQISTYILLFLTTAQSWFPDSFSQWNFGGSWSVSTEMFFYFVFPLLLPVIKKRPVVALGIAVLISSIIIPTSMILTNSAAFPRYYVSPIHRLPEFVAGVAIGCIFSRGFRITKLNNTLFILAIASLFFISPTNNNGWMQNNYITLPATCFIVYYLAVAAINKNALTLPLIYLGKISYSFYLMQLPIMIYITKYHDSLASLPTWFIWTLLAFINLVMASACYHFVEDNKTIKSFILNWRRKPNSSLELS</sequence>
<dbReference type="Pfam" id="PF01757">
    <property type="entry name" value="Acyl_transf_3"/>
    <property type="match status" value="1"/>
</dbReference>
<dbReference type="PANTHER" id="PTHR23028:SF53">
    <property type="entry name" value="ACYL_TRANSF_3 DOMAIN-CONTAINING PROTEIN"/>
    <property type="match status" value="1"/>
</dbReference>
<feature type="transmembrane region" description="Helical" evidence="1">
    <location>
        <begin position="242"/>
        <end position="260"/>
    </location>
</feature>
<dbReference type="GO" id="GO:0016020">
    <property type="term" value="C:membrane"/>
    <property type="evidence" value="ECO:0007669"/>
    <property type="project" value="TreeGrafter"/>
</dbReference>
<comment type="caution">
    <text evidence="3">The sequence shown here is derived from an EMBL/GenBank/DDBJ whole genome shotgun (WGS) entry which is preliminary data.</text>
</comment>
<dbReference type="GO" id="GO:0016747">
    <property type="term" value="F:acyltransferase activity, transferring groups other than amino-acyl groups"/>
    <property type="evidence" value="ECO:0007669"/>
    <property type="project" value="InterPro"/>
</dbReference>
<keyword evidence="3" id="KW-0012">Acyltransferase</keyword>
<feature type="transmembrane region" description="Helical" evidence="1">
    <location>
        <begin position="303"/>
        <end position="324"/>
    </location>
</feature>
<accession>A0A743Z7S6</accession>
<keyword evidence="3" id="KW-0808">Transferase</keyword>
<feature type="transmembrane region" description="Helical" evidence="1">
    <location>
        <begin position="214"/>
        <end position="230"/>
    </location>
</feature>
<feature type="transmembrane region" description="Helical" evidence="1">
    <location>
        <begin position="272"/>
        <end position="291"/>
    </location>
</feature>
<keyword evidence="1" id="KW-0472">Membrane</keyword>
<dbReference type="GO" id="GO:0009103">
    <property type="term" value="P:lipopolysaccharide biosynthetic process"/>
    <property type="evidence" value="ECO:0007669"/>
    <property type="project" value="TreeGrafter"/>
</dbReference>
<name>A0A743Z7S6_SALER</name>
<protein>
    <submittedName>
        <fullName evidence="3">Acyltransferase</fullName>
    </submittedName>
</protein>
<feature type="transmembrane region" description="Helical" evidence="1">
    <location>
        <begin position="42"/>
        <end position="64"/>
    </location>
</feature>
<evidence type="ECO:0000313" key="3">
    <source>
        <dbReference type="EMBL" id="HAF2212120.1"/>
    </source>
</evidence>
<feature type="transmembrane region" description="Helical" evidence="1">
    <location>
        <begin position="12"/>
        <end position="30"/>
    </location>
</feature>
<proteinExistence type="predicted"/>
<evidence type="ECO:0000256" key="1">
    <source>
        <dbReference type="SAM" id="Phobius"/>
    </source>
</evidence>
<reference evidence="3" key="1">
    <citation type="journal article" date="2018" name="Genome Biol.">
        <title>SKESA: strategic k-mer extension for scrupulous assemblies.</title>
        <authorList>
            <person name="Souvorov A."/>
            <person name="Agarwala R."/>
            <person name="Lipman D.J."/>
        </authorList>
    </citation>
    <scope>NUCLEOTIDE SEQUENCE</scope>
    <source>
        <strain evidence="3">MA.GW_S00744-09</strain>
    </source>
</reference>
<reference evidence="3" key="2">
    <citation type="submission" date="2020-02" db="EMBL/GenBank/DDBJ databases">
        <authorList>
            <consortium name="NCBI Pathogen Detection Project"/>
        </authorList>
    </citation>
    <scope>NUCLEOTIDE SEQUENCE</scope>
    <source>
        <strain evidence="3">MA.GW_S00744-09</strain>
    </source>
</reference>
<organism evidence="3">
    <name type="scientific">Salmonella enterica</name>
    <name type="common">Salmonella choleraesuis</name>
    <dbReference type="NCBI Taxonomy" id="28901"/>
    <lineage>
        <taxon>Bacteria</taxon>
        <taxon>Pseudomonadati</taxon>
        <taxon>Pseudomonadota</taxon>
        <taxon>Gammaproteobacteria</taxon>
        <taxon>Enterobacterales</taxon>
        <taxon>Enterobacteriaceae</taxon>
        <taxon>Salmonella</taxon>
    </lineage>
</organism>
<feature type="transmembrane region" description="Helical" evidence="1">
    <location>
        <begin position="76"/>
        <end position="96"/>
    </location>
</feature>
<dbReference type="PANTHER" id="PTHR23028">
    <property type="entry name" value="ACETYLTRANSFERASE"/>
    <property type="match status" value="1"/>
</dbReference>
<feature type="domain" description="Acyltransferase 3" evidence="2">
    <location>
        <begin position="8"/>
        <end position="320"/>
    </location>
</feature>
<keyword evidence="1" id="KW-1133">Transmembrane helix</keyword>
<gene>
    <name evidence="3" type="ORF">G9E81_004866</name>
</gene>
<dbReference type="EMBL" id="DAAUNW010000019">
    <property type="protein sequence ID" value="HAF2212120.1"/>
    <property type="molecule type" value="Genomic_DNA"/>
</dbReference>
<feature type="transmembrane region" description="Helical" evidence="1">
    <location>
        <begin position="131"/>
        <end position="150"/>
    </location>
</feature>
<feature type="transmembrane region" description="Helical" evidence="1">
    <location>
        <begin position="102"/>
        <end position="119"/>
    </location>
</feature>
<keyword evidence="1" id="KW-0812">Transmembrane</keyword>
<feature type="transmembrane region" description="Helical" evidence="1">
    <location>
        <begin position="156"/>
        <end position="175"/>
    </location>
</feature>